<dbReference type="Proteomes" id="UP001596067">
    <property type="component" value="Unassembled WGS sequence"/>
</dbReference>
<evidence type="ECO:0000313" key="4">
    <source>
        <dbReference type="Proteomes" id="UP001596067"/>
    </source>
</evidence>
<reference evidence="4" key="1">
    <citation type="journal article" date="2019" name="Int. J. Syst. Evol. Microbiol.">
        <title>The Global Catalogue of Microorganisms (GCM) 10K type strain sequencing project: providing services to taxonomists for standard genome sequencing and annotation.</title>
        <authorList>
            <consortium name="The Broad Institute Genomics Platform"/>
            <consortium name="The Broad Institute Genome Sequencing Center for Infectious Disease"/>
            <person name="Wu L."/>
            <person name="Ma J."/>
        </authorList>
    </citation>
    <scope>NUCLEOTIDE SEQUENCE [LARGE SCALE GENOMIC DNA]</scope>
    <source>
        <strain evidence="4">CGMCC 4.1469</strain>
    </source>
</reference>
<dbReference type="InterPro" id="IPR025351">
    <property type="entry name" value="Pvc16_N"/>
</dbReference>
<feature type="region of interest" description="Disordered" evidence="1">
    <location>
        <begin position="349"/>
        <end position="369"/>
    </location>
</feature>
<proteinExistence type="predicted"/>
<sequence length="481" mass="49385">MSAQAIFATTGALRGFLKSALSNGRSVTLLPPGEDPPVNGSGVNVYLYQVSESPYLRNSSFPGDRAGAPPREQPVLSLELSYLITPFGPTPGADDASDEAHGALGEAMLALHDTPVLNHVHRSGFDADSDLPAVLRDSFEELRVRPHPLSVEDLSRIWSTIGRPYRLSAAYQVSLVQLRGAEPAVAVAPVARARAVVGTRGVPRVATLVPAHGAAATLSGGAVVPGRVRLQGAGLAAPGLMPAVTVAGAAARLVGPASAEALIVEIPRTLPTGPRAEVRVDLGGLPSGGSPPFRIDPWAAAVTPVRTAFGTSATSVVVTGSGLAGAVELVATDAADTVRWSIPVDPARTDGTTAAADLPSGQPAGPGPGAVPNGRYDLRVRLADGALTNPRTFLVVPLLKPVTGAADGSGYDPSQRTLTLRGARLDGLDVRLRVDGVEYELGGQPEPASFTHRFARPLPPGGHTVDVLVDGIRSDAIEVSA</sequence>
<comment type="caution">
    <text evidence="3">The sequence shown here is derived from an EMBL/GenBank/DDBJ whole genome shotgun (WGS) entry which is preliminary data.</text>
</comment>
<feature type="domain" description="Pvc16 N-terminal" evidence="2">
    <location>
        <begin position="10"/>
        <end position="190"/>
    </location>
</feature>
<protein>
    <submittedName>
        <fullName evidence="3">DUF4255 domain-containing protein</fullName>
    </submittedName>
</protein>
<evidence type="ECO:0000259" key="2">
    <source>
        <dbReference type="Pfam" id="PF14065"/>
    </source>
</evidence>
<gene>
    <name evidence="3" type="ORF">ACFP0N_05745</name>
</gene>
<evidence type="ECO:0000313" key="3">
    <source>
        <dbReference type="EMBL" id="MFC5884492.1"/>
    </source>
</evidence>
<name>A0ABW1ER12_9ACTN</name>
<dbReference type="Pfam" id="PF14065">
    <property type="entry name" value="Pvc16_N"/>
    <property type="match status" value="1"/>
</dbReference>
<accession>A0ABW1ER12</accession>
<dbReference type="EMBL" id="JBHSOD010000004">
    <property type="protein sequence ID" value="MFC5884492.1"/>
    <property type="molecule type" value="Genomic_DNA"/>
</dbReference>
<keyword evidence="4" id="KW-1185">Reference proteome</keyword>
<evidence type="ECO:0000256" key="1">
    <source>
        <dbReference type="SAM" id="MobiDB-lite"/>
    </source>
</evidence>
<organism evidence="3 4">
    <name type="scientific">Kitasatospora aburaviensis</name>
    <dbReference type="NCBI Taxonomy" id="67265"/>
    <lineage>
        <taxon>Bacteria</taxon>
        <taxon>Bacillati</taxon>
        <taxon>Actinomycetota</taxon>
        <taxon>Actinomycetes</taxon>
        <taxon>Kitasatosporales</taxon>
        <taxon>Streptomycetaceae</taxon>
        <taxon>Kitasatospora</taxon>
    </lineage>
</organism>
<dbReference type="RefSeq" id="WP_313762605.1">
    <property type="nucleotide sequence ID" value="NZ_BAAAVH010000110.1"/>
</dbReference>